<dbReference type="EMBL" id="LR796342">
    <property type="protein sequence ID" value="CAB4138313.1"/>
    <property type="molecule type" value="Genomic_DNA"/>
</dbReference>
<reference evidence="1" key="1">
    <citation type="submission" date="2020-04" db="EMBL/GenBank/DDBJ databases">
        <authorList>
            <person name="Chiriac C."/>
            <person name="Salcher M."/>
            <person name="Ghai R."/>
            <person name="Kavagutti S V."/>
        </authorList>
    </citation>
    <scope>NUCLEOTIDE SEQUENCE</scope>
</reference>
<accession>A0A6J5LYT1</accession>
<sequence length="99" mass="10899">MAGSKATGKKVQSIRVGSRWKQKSGMASVIVLEHVKAIGGSFVRVRLCVPDEFSVPGETHLPSEVLTYPTDVFRSTFDIDQVRKRKPKGSISPRNQTEA</sequence>
<name>A0A6J5LYT1_9CAUD</name>
<evidence type="ECO:0000313" key="1">
    <source>
        <dbReference type="EMBL" id="CAB4138313.1"/>
    </source>
</evidence>
<proteinExistence type="predicted"/>
<gene>
    <name evidence="1" type="ORF">UFOVP329_75</name>
</gene>
<organism evidence="1">
    <name type="scientific">uncultured Caudovirales phage</name>
    <dbReference type="NCBI Taxonomy" id="2100421"/>
    <lineage>
        <taxon>Viruses</taxon>
        <taxon>Duplodnaviria</taxon>
        <taxon>Heunggongvirae</taxon>
        <taxon>Uroviricota</taxon>
        <taxon>Caudoviricetes</taxon>
        <taxon>Peduoviridae</taxon>
        <taxon>Maltschvirus</taxon>
        <taxon>Maltschvirus maltsch</taxon>
    </lineage>
</organism>
<protein>
    <submittedName>
        <fullName evidence="1">Uncharacterized protein</fullName>
    </submittedName>
</protein>